<protein>
    <submittedName>
        <fullName evidence="1">Uncharacterized protein</fullName>
    </submittedName>
</protein>
<dbReference type="AlphaFoldDB" id="X1VC22"/>
<dbReference type="EMBL" id="BARW01030178">
    <property type="protein sequence ID" value="GAJ03630.1"/>
    <property type="molecule type" value="Genomic_DNA"/>
</dbReference>
<name>X1VC22_9ZZZZ</name>
<gene>
    <name evidence="1" type="ORF">S12H4_48314</name>
</gene>
<reference evidence="1" key="1">
    <citation type="journal article" date="2014" name="Front. Microbiol.">
        <title>High frequency of phylogenetically diverse reductive dehalogenase-homologous genes in deep subseafloor sedimentary metagenomes.</title>
        <authorList>
            <person name="Kawai M."/>
            <person name="Futagami T."/>
            <person name="Toyoda A."/>
            <person name="Takaki Y."/>
            <person name="Nishi S."/>
            <person name="Hori S."/>
            <person name="Arai W."/>
            <person name="Tsubouchi T."/>
            <person name="Morono Y."/>
            <person name="Uchiyama I."/>
            <person name="Ito T."/>
            <person name="Fujiyama A."/>
            <person name="Inagaki F."/>
            <person name="Takami H."/>
        </authorList>
    </citation>
    <scope>NUCLEOTIDE SEQUENCE</scope>
    <source>
        <strain evidence="1">Expedition CK06-06</strain>
    </source>
</reference>
<organism evidence="1">
    <name type="scientific">marine sediment metagenome</name>
    <dbReference type="NCBI Taxonomy" id="412755"/>
    <lineage>
        <taxon>unclassified sequences</taxon>
        <taxon>metagenomes</taxon>
        <taxon>ecological metagenomes</taxon>
    </lineage>
</organism>
<accession>X1VC22</accession>
<feature type="non-terminal residue" evidence="1">
    <location>
        <position position="82"/>
    </location>
</feature>
<sequence>MKGVKLSRWGLLSGILVMGLVLAGTRVPTEAKSLKEIAKRFEGTTVNVLWYTFPSMLWIHDLFPEFEKEYGIRVNIDVVPQL</sequence>
<comment type="caution">
    <text evidence="1">The sequence shown here is derived from an EMBL/GenBank/DDBJ whole genome shotgun (WGS) entry which is preliminary data.</text>
</comment>
<evidence type="ECO:0000313" key="1">
    <source>
        <dbReference type="EMBL" id="GAJ03630.1"/>
    </source>
</evidence>
<proteinExistence type="predicted"/>